<dbReference type="Proteomes" id="UP000000238">
    <property type="component" value="Chromosome"/>
</dbReference>
<evidence type="ECO:0000256" key="9">
    <source>
        <dbReference type="ARBA" id="ARBA00022840"/>
    </source>
</evidence>
<evidence type="ECO:0000256" key="4">
    <source>
        <dbReference type="ARBA" id="ARBA00022475"/>
    </source>
</evidence>
<dbReference type="SMART" id="SM00388">
    <property type="entry name" value="HisKA"/>
    <property type="match status" value="1"/>
</dbReference>
<evidence type="ECO:0000313" key="14">
    <source>
        <dbReference type="Proteomes" id="UP000000238"/>
    </source>
</evidence>
<dbReference type="PRINTS" id="PR00344">
    <property type="entry name" value="BCTRLSENSOR"/>
</dbReference>
<feature type="domain" description="Histidine kinase" evidence="11">
    <location>
        <begin position="229"/>
        <end position="432"/>
    </location>
</feature>
<dbReference type="CDD" id="cd00082">
    <property type="entry name" value="HisKA"/>
    <property type="match status" value="1"/>
</dbReference>
<dbReference type="PROSITE" id="PS50885">
    <property type="entry name" value="HAMP"/>
    <property type="match status" value="1"/>
</dbReference>
<dbReference type="InterPro" id="IPR003660">
    <property type="entry name" value="HAMP_dom"/>
</dbReference>
<dbReference type="GO" id="GO:0000155">
    <property type="term" value="F:phosphorelay sensor kinase activity"/>
    <property type="evidence" value="ECO:0007669"/>
    <property type="project" value="InterPro"/>
</dbReference>
<dbReference type="SUPFAM" id="SSF47384">
    <property type="entry name" value="Homodimeric domain of signal transducing histidine kinase"/>
    <property type="match status" value="1"/>
</dbReference>
<dbReference type="Pfam" id="PF02518">
    <property type="entry name" value="HATPase_c"/>
    <property type="match status" value="1"/>
</dbReference>
<sequence length="434" mass="49660">MLKHKRQRQRSLSVRLMMIFLAAAFAVLLLIVAAFQNISQERAHVFWKEIFSDYFYSLSKDIQPPYDSTLIASIESRTHTQIGVKNSAGAWVSETPPFASVDLEFRDAGDGRIEFTHWRRYFILQIPRQDATIYFYARPFENENGLTFTGVALLLSILLVIFLCFLSIKRLHKPIGWLNQAAQKVAGGDFQQRIPTLRQDELGQLSDTFNIMSAQIESMLNAKRQLLLAISHELRSPLTRMRVAGEMIEDEQQRSELVREIQHMNRLITELLECERLETGHRALQLHDIDATKLLRELIEERFARQRHLIRLDCSMNSLARLDPVRFKLLAANLIDNALKHGEGKDVVASWRQQPDYGELTVEDKGQGVESEQLAMLTDPFYRGDQSRAHTGGLGLGLYLCRQIAKAHGGELRIESEESKGTRVIVRFPLSSDT</sequence>
<evidence type="ECO:0000256" key="2">
    <source>
        <dbReference type="ARBA" id="ARBA00004651"/>
    </source>
</evidence>
<dbReference type="Gene3D" id="3.30.565.10">
    <property type="entry name" value="Histidine kinase-like ATPase, C-terminal domain"/>
    <property type="match status" value="1"/>
</dbReference>
<keyword evidence="10" id="KW-0472">Membrane</keyword>
<dbReference type="PANTHER" id="PTHR44936:SF10">
    <property type="entry name" value="SENSOR PROTEIN RSTB"/>
    <property type="match status" value="1"/>
</dbReference>
<evidence type="ECO:0000256" key="3">
    <source>
        <dbReference type="ARBA" id="ARBA00012438"/>
    </source>
</evidence>
<dbReference type="InterPro" id="IPR036890">
    <property type="entry name" value="HATPase_C_sf"/>
</dbReference>
<evidence type="ECO:0000313" key="13">
    <source>
        <dbReference type="EMBL" id="ABC28296.1"/>
    </source>
</evidence>
<dbReference type="Pfam" id="PF00512">
    <property type="entry name" value="HisKA"/>
    <property type="match status" value="1"/>
</dbReference>
<dbReference type="SUPFAM" id="SSF158472">
    <property type="entry name" value="HAMP domain-like"/>
    <property type="match status" value="1"/>
</dbReference>
<name>Q2SM28_HAHCH</name>
<dbReference type="InterPro" id="IPR036097">
    <property type="entry name" value="HisK_dim/P_sf"/>
</dbReference>
<dbReference type="CDD" id="cd00075">
    <property type="entry name" value="HATPase"/>
    <property type="match status" value="1"/>
</dbReference>
<keyword evidence="7" id="KW-0547">Nucleotide-binding</keyword>
<proteinExistence type="predicted"/>
<accession>Q2SM28</accession>
<dbReference type="InterPro" id="IPR004358">
    <property type="entry name" value="Sig_transdc_His_kin-like_C"/>
</dbReference>
<dbReference type="SMART" id="SM00304">
    <property type="entry name" value="HAMP"/>
    <property type="match status" value="1"/>
</dbReference>
<dbReference type="eggNOG" id="COG2205">
    <property type="taxonomic scope" value="Bacteria"/>
</dbReference>
<evidence type="ECO:0000259" key="12">
    <source>
        <dbReference type="PROSITE" id="PS50885"/>
    </source>
</evidence>
<protein>
    <recommendedName>
        <fullName evidence="3">histidine kinase</fullName>
        <ecNumber evidence="3">2.7.13.3</ecNumber>
    </recommendedName>
</protein>
<dbReference type="Gene3D" id="1.10.8.500">
    <property type="entry name" value="HAMP domain in histidine kinase"/>
    <property type="match status" value="1"/>
</dbReference>
<evidence type="ECO:0000256" key="7">
    <source>
        <dbReference type="ARBA" id="ARBA00022741"/>
    </source>
</evidence>
<keyword evidence="10" id="KW-1133">Transmembrane helix</keyword>
<dbReference type="InterPro" id="IPR005467">
    <property type="entry name" value="His_kinase_dom"/>
</dbReference>
<dbReference type="HOGENOM" id="CLU_000445_89_27_6"/>
<evidence type="ECO:0000259" key="11">
    <source>
        <dbReference type="PROSITE" id="PS50109"/>
    </source>
</evidence>
<dbReference type="InterPro" id="IPR003661">
    <property type="entry name" value="HisK_dim/P_dom"/>
</dbReference>
<feature type="domain" description="HAMP" evidence="12">
    <location>
        <begin position="169"/>
        <end position="221"/>
    </location>
</feature>
<dbReference type="InterPro" id="IPR003594">
    <property type="entry name" value="HATPase_dom"/>
</dbReference>
<dbReference type="Pfam" id="PF00672">
    <property type="entry name" value="HAMP"/>
    <property type="match status" value="1"/>
</dbReference>
<keyword evidence="4" id="KW-1003">Cell membrane</keyword>
<dbReference type="PANTHER" id="PTHR44936">
    <property type="entry name" value="SENSOR PROTEIN CREC"/>
    <property type="match status" value="1"/>
</dbReference>
<keyword evidence="10" id="KW-0812">Transmembrane</keyword>
<dbReference type="SUPFAM" id="SSF55874">
    <property type="entry name" value="ATPase domain of HSP90 chaperone/DNA topoisomerase II/histidine kinase"/>
    <property type="match status" value="1"/>
</dbReference>
<keyword evidence="5" id="KW-0597">Phosphoprotein</keyword>
<dbReference type="EC" id="2.7.13.3" evidence="3"/>
<keyword evidence="9" id="KW-0067">ATP-binding</keyword>
<dbReference type="KEGG" id="hch:HCH_01435"/>
<evidence type="ECO:0000256" key="8">
    <source>
        <dbReference type="ARBA" id="ARBA00022777"/>
    </source>
</evidence>
<evidence type="ECO:0000256" key="10">
    <source>
        <dbReference type="SAM" id="Phobius"/>
    </source>
</evidence>
<dbReference type="OrthoDB" id="9804645at2"/>
<dbReference type="GO" id="GO:0005524">
    <property type="term" value="F:ATP binding"/>
    <property type="evidence" value="ECO:0007669"/>
    <property type="project" value="UniProtKB-KW"/>
</dbReference>
<dbReference type="SMART" id="SM00387">
    <property type="entry name" value="HATPase_c"/>
    <property type="match status" value="1"/>
</dbReference>
<comment type="subcellular location">
    <subcellularLocation>
        <location evidence="2">Cell membrane</location>
        <topology evidence="2">Multi-pass membrane protein</topology>
    </subcellularLocation>
</comment>
<dbReference type="RefSeq" id="WP_011395369.1">
    <property type="nucleotide sequence ID" value="NC_007645.1"/>
</dbReference>
<dbReference type="CDD" id="cd06225">
    <property type="entry name" value="HAMP"/>
    <property type="match status" value="1"/>
</dbReference>
<evidence type="ECO:0000256" key="6">
    <source>
        <dbReference type="ARBA" id="ARBA00022679"/>
    </source>
</evidence>
<dbReference type="EMBL" id="CP000155">
    <property type="protein sequence ID" value="ABC28296.1"/>
    <property type="molecule type" value="Genomic_DNA"/>
</dbReference>
<dbReference type="STRING" id="349521.HCH_01435"/>
<evidence type="ECO:0000256" key="5">
    <source>
        <dbReference type="ARBA" id="ARBA00022553"/>
    </source>
</evidence>
<keyword evidence="8 13" id="KW-0418">Kinase</keyword>
<dbReference type="InterPro" id="IPR050980">
    <property type="entry name" value="2C_sensor_his_kinase"/>
</dbReference>
<dbReference type="Gene3D" id="1.10.287.130">
    <property type="match status" value="1"/>
</dbReference>
<comment type="catalytic activity">
    <reaction evidence="1">
        <text>ATP + protein L-histidine = ADP + protein N-phospho-L-histidine.</text>
        <dbReference type="EC" id="2.7.13.3"/>
    </reaction>
</comment>
<dbReference type="GO" id="GO:0005886">
    <property type="term" value="C:plasma membrane"/>
    <property type="evidence" value="ECO:0007669"/>
    <property type="project" value="UniProtKB-SubCell"/>
</dbReference>
<reference evidence="13 14" key="1">
    <citation type="journal article" date="2005" name="Nucleic Acids Res.">
        <title>Genomic blueprint of Hahella chejuensis, a marine microbe producing an algicidal agent.</title>
        <authorList>
            <person name="Jeong H."/>
            <person name="Yim J.H."/>
            <person name="Lee C."/>
            <person name="Choi S.-H."/>
            <person name="Park Y.K."/>
            <person name="Yoon S.H."/>
            <person name="Hur C.-G."/>
            <person name="Kang H.-Y."/>
            <person name="Kim D."/>
            <person name="Lee H.H."/>
            <person name="Park K.H."/>
            <person name="Park S.-H."/>
            <person name="Park H.-S."/>
            <person name="Lee H.K."/>
            <person name="Oh T.K."/>
            <person name="Kim J.F."/>
        </authorList>
    </citation>
    <scope>NUCLEOTIDE SEQUENCE [LARGE SCALE GENOMIC DNA]</scope>
    <source>
        <strain evidence="13 14">KCTC 2396</strain>
    </source>
</reference>
<organism evidence="13 14">
    <name type="scientific">Hahella chejuensis (strain KCTC 2396)</name>
    <dbReference type="NCBI Taxonomy" id="349521"/>
    <lineage>
        <taxon>Bacteria</taxon>
        <taxon>Pseudomonadati</taxon>
        <taxon>Pseudomonadota</taxon>
        <taxon>Gammaproteobacteria</taxon>
        <taxon>Oceanospirillales</taxon>
        <taxon>Hahellaceae</taxon>
        <taxon>Hahella</taxon>
    </lineage>
</organism>
<keyword evidence="6" id="KW-0808">Transferase</keyword>
<gene>
    <name evidence="13" type="ordered locus">HCH_01435</name>
</gene>
<keyword evidence="14" id="KW-1185">Reference proteome</keyword>
<evidence type="ECO:0000256" key="1">
    <source>
        <dbReference type="ARBA" id="ARBA00000085"/>
    </source>
</evidence>
<dbReference type="AlphaFoldDB" id="Q2SM28"/>
<dbReference type="PROSITE" id="PS50109">
    <property type="entry name" value="HIS_KIN"/>
    <property type="match status" value="1"/>
</dbReference>
<feature type="transmembrane region" description="Helical" evidence="10">
    <location>
        <begin position="146"/>
        <end position="168"/>
    </location>
</feature>